<proteinExistence type="inferred from homology"/>
<keyword evidence="3" id="KW-0813">Transport</keyword>
<feature type="transmembrane region" description="Helical" evidence="9">
    <location>
        <begin position="415"/>
        <end position="442"/>
    </location>
</feature>
<feature type="transmembrane region" description="Helical" evidence="9">
    <location>
        <begin position="661"/>
        <end position="678"/>
    </location>
</feature>
<dbReference type="InterPro" id="IPR004648">
    <property type="entry name" value="Oligpept_transpt"/>
</dbReference>
<feature type="transmembrane region" description="Helical" evidence="9">
    <location>
        <begin position="144"/>
        <end position="170"/>
    </location>
</feature>
<comment type="subcellular location">
    <subcellularLocation>
        <location evidence="1">Membrane</location>
        <topology evidence="1">Multi-pass membrane protein</topology>
    </subcellularLocation>
</comment>
<evidence type="ECO:0000256" key="8">
    <source>
        <dbReference type="ARBA" id="ARBA00023136"/>
    </source>
</evidence>
<feature type="transmembrane region" description="Helical" evidence="9">
    <location>
        <begin position="177"/>
        <end position="197"/>
    </location>
</feature>
<keyword evidence="11" id="KW-1185">Reference proteome</keyword>
<evidence type="ECO:0000256" key="7">
    <source>
        <dbReference type="ARBA" id="ARBA00022989"/>
    </source>
</evidence>
<evidence type="ECO:0000313" key="10">
    <source>
        <dbReference type="EMBL" id="KAI5064756.1"/>
    </source>
</evidence>
<dbReference type="NCBIfam" id="TIGR00728">
    <property type="entry name" value="OPT_sfam"/>
    <property type="match status" value="1"/>
</dbReference>
<dbReference type="Pfam" id="PF03169">
    <property type="entry name" value="OPT"/>
    <property type="match status" value="1"/>
</dbReference>
<sequence>MNLLKGKALQNLAASFLIATSRSVGLVISFVNMASEGSSIPSGVQPGVEEVSLTVPETDDPHLPVMTFRMWVLGTLSCIFLMFFNTFFSFRTQPLAVAATFAQILALPLGRFMAAALPTTYYTLPILGSKFTLNPGPFNMKEHVLITIFANAGVSFGGGDAYSVGVITIIRAFYKKNIHFLAALLIVITTQVLGYGWAGIFRRYLVEPVHMWWPSNLVQVSLFRFMLLFSLSCHPHLISIEHAVKCLRLVSVCYRTLHEIDIRKKGRLTRMQFFIIVVVASFAYYTLPGYLFSVLTFFSWVCWVWPHNVTANQIGSGFHGLGIGAISLDWAGVSSYLGSPLVTPWFSIANIGVGFLLFIYLIVPLTYWGDVYQARKFALFSSQLFTDQGKTFNVTRVMKTDFTFDSSAYKNYSKLYLSTFFALSTGFGFARIAATVTHVAFFHGKDILQQTRSAMKDEKMDIHSQLMKVYREVPQSWFMILLAVSLILSLVVSTVWENDVQLAWWGVLLACGIAAFFTLPIGVITATTNQPPGFNVLAEFLIGYLQPGKPIANALFKTYGRISMAHSISFLADLKLGHYMKIPPRCMYTAQLVGTLLAGTVNVSVAWWMLTSVESICDIDALPPGSPWTCPKDRVAYDASVLWGLVGPKHLFGSLGIYKNLTWFFLLGAILPLPFWALSKLYPRARWIALVNIPVFLGGFSTMPPATPVNIFTWLIVGTIFNFYIFRFRRGWWKRYNYVLSAALDAGTAFMGVLIYLTLGLPHKKLQWWGTQIDHCPLAQCPTAPGIVVKGCLVS</sequence>
<evidence type="ECO:0000256" key="1">
    <source>
        <dbReference type="ARBA" id="ARBA00004141"/>
    </source>
</evidence>
<feature type="transmembrane region" description="Helical" evidence="9">
    <location>
        <begin position="502"/>
        <end position="524"/>
    </location>
</feature>
<dbReference type="EMBL" id="JABFUD020000019">
    <property type="protein sequence ID" value="KAI5064756.1"/>
    <property type="molecule type" value="Genomic_DNA"/>
</dbReference>
<keyword evidence="5" id="KW-0571">Peptide transport</keyword>
<accession>A0A9D4UCU3</accession>
<feature type="transmembrane region" description="Helical" evidence="9">
    <location>
        <begin position="685"/>
        <end position="703"/>
    </location>
</feature>
<dbReference type="InterPro" id="IPR004813">
    <property type="entry name" value="OPT"/>
</dbReference>
<keyword evidence="4 9" id="KW-0812">Transmembrane</keyword>
<dbReference type="GO" id="GO:0016020">
    <property type="term" value="C:membrane"/>
    <property type="evidence" value="ECO:0007669"/>
    <property type="project" value="UniProtKB-SubCell"/>
</dbReference>
<keyword evidence="7 9" id="KW-1133">Transmembrane helix</keyword>
<evidence type="ECO:0000256" key="4">
    <source>
        <dbReference type="ARBA" id="ARBA00022692"/>
    </source>
</evidence>
<organism evidence="10 11">
    <name type="scientific">Adiantum capillus-veneris</name>
    <name type="common">Maidenhair fern</name>
    <dbReference type="NCBI Taxonomy" id="13818"/>
    <lineage>
        <taxon>Eukaryota</taxon>
        <taxon>Viridiplantae</taxon>
        <taxon>Streptophyta</taxon>
        <taxon>Embryophyta</taxon>
        <taxon>Tracheophyta</taxon>
        <taxon>Polypodiopsida</taxon>
        <taxon>Polypodiidae</taxon>
        <taxon>Polypodiales</taxon>
        <taxon>Pteridineae</taxon>
        <taxon>Pteridaceae</taxon>
        <taxon>Vittarioideae</taxon>
        <taxon>Adiantum</taxon>
    </lineage>
</organism>
<dbReference type="NCBIfam" id="TIGR00727">
    <property type="entry name" value="ISP4_OPT"/>
    <property type="match status" value="1"/>
</dbReference>
<feature type="transmembrane region" description="Helical" evidence="9">
    <location>
        <begin position="68"/>
        <end position="88"/>
    </location>
</feature>
<feature type="transmembrane region" description="Helical" evidence="9">
    <location>
        <begin position="709"/>
        <end position="726"/>
    </location>
</feature>
<dbReference type="PANTHER" id="PTHR22601">
    <property type="entry name" value="ISP4 LIKE PROTEIN"/>
    <property type="match status" value="1"/>
</dbReference>
<evidence type="ECO:0008006" key="12">
    <source>
        <dbReference type="Google" id="ProtNLM"/>
    </source>
</evidence>
<evidence type="ECO:0000256" key="5">
    <source>
        <dbReference type="ARBA" id="ARBA00022856"/>
    </source>
</evidence>
<evidence type="ECO:0000256" key="3">
    <source>
        <dbReference type="ARBA" id="ARBA00022448"/>
    </source>
</evidence>
<comment type="similarity">
    <text evidence="2">Belongs to the oligopeptide OPT transporter (TC 2.A.67.1) family.</text>
</comment>
<evidence type="ECO:0000256" key="9">
    <source>
        <dbReference type="SAM" id="Phobius"/>
    </source>
</evidence>
<comment type="caution">
    <text evidence="10">The sequence shown here is derived from an EMBL/GenBank/DDBJ whole genome shotgun (WGS) entry which is preliminary data.</text>
</comment>
<reference evidence="10" key="1">
    <citation type="submission" date="2021-01" db="EMBL/GenBank/DDBJ databases">
        <title>Adiantum capillus-veneris genome.</title>
        <authorList>
            <person name="Fang Y."/>
            <person name="Liao Q."/>
        </authorList>
    </citation>
    <scope>NUCLEOTIDE SEQUENCE</scope>
    <source>
        <strain evidence="10">H3</strain>
        <tissue evidence="10">Leaf</tissue>
    </source>
</reference>
<feature type="transmembrane region" description="Helical" evidence="9">
    <location>
        <begin position="12"/>
        <end position="31"/>
    </location>
</feature>
<keyword evidence="6" id="KW-0653">Protein transport</keyword>
<evidence type="ECO:0000256" key="6">
    <source>
        <dbReference type="ARBA" id="ARBA00022927"/>
    </source>
</evidence>
<dbReference type="AlphaFoldDB" id="A0A9D4UCU3"/>
<evidence type="ECO:0000256" key="2">
    <source>
        <dbReference type="ARBA" id="ARBA00005484"/>
    </source>
</evidence>
<protein>
    <recommendedName>
        <fullName evidence="12">Oligopeptide transporter</fullName>
    </recommendedName>
</protein>
<feature type="transmembrane region" description="Helical" evidence="9">
    <location>
        <begin position="345"/>
        <end position="367"/>
    </location>
</feature>
<gene>
    <name evidence="10" type="ORF">GOP47_0019451</name>
</gene>
<feature type="transmembrane region" description="Helical" evidence="9">
    <location>
        <begin position="477"/>
        <end position="496"/>
    </location>
</feature>
<feature type="transmembrane region" description="Helical" evidence="9">
    <location>
        <begin position="588"/>
        <end position="610"/>
    </location>
</feature>
<evidence type="ECO:0000313" key="11">
    <source>
        <dbReference type="Proteomes" id="UP000886520"/>
    </source>
</evidence>
<feature type="transmembrane region" description="Helical" evidence="9">
    <location>
        <begin position="95"/>
        <end position="124"/>
    </location>
</feature>
<keyword evidence="8 9" id="KW-0472">Membrane</keyword>
<dbReference type="GO" id="GO:0035673">
    <property type="term" value="F:oligopeptide transmembrane transporter activity"/>
    <property type="evidence" value="ECO:0007669"/>
    <property type="project" value="InterPro"/>
</dbReference>
<dbReference type="GO" id="GO:0015031">
    <property type="term" value="P:protein transport"/>
    <property type="evidence" value="ECO:0007669"/>
    <property type="project" value="UniProtKB-KW"/>
</dbReference>
<feature type="transmembrane region" description="Helical" evidence="9">
    <location>
        <begin position="273"/>
        <end position="306"/>
    </location>
</feature>
<name>A0A9D4UCU3_ADICA</name>
<dbReference type="Proteomes" id="UP000886520">
    <property type="component" value="Chromosome 19"/>
</dbReference>
<feature type="transmembrane region" description="Helical" evidence="9">
    <location>
        <begin position="738"/>
        <end position="759"/>
    </location>
</feature>
<dbReference type="OrthoDB" id="9986677at2759"/>
<feature type="transmembrane region" description="Helical" evidence="9">
    <location>
        <begin position="217"/>
        <end position="238"/>
    </location>
</feature>